<evidence type="ECO:0000313" key="3">
    <source>
        <dbReference type="Proteomes" id="UP001602370"/>
    </source>
</evidence>
<gene>
    <name evidence="2" type="ORF">ACFY8C_35235</name>
</gene>
<dbReference type="EMBL" id="JBIBDZ010000014">
    <property type="protein sequence ID" value="MFF5923534.1"/>
    <property type="molecule type" value="Genomic_DNA"/>
</dbReference>
<feature type="transmembrane region" description="Helical" evidence="1">
    <location>
        <begin position="125"/>
        <end position="144"/>
    </location>
</feature>
<proteinExistence type="predicted"/>
<name>A0ABW6Y183_9ACTN</name>
<keyword evidence="1" id="KW-0472">Membrane</keyword>
<comment type="caution">
    <text evidence="2">The sequence shown here is derived from an EMBL/GenBank/DDBJ whole genome shotgun (WGS) entry which is preliminary data.</text>
</comment>
<keyword evidence="3" id="KW-1185">Reference proteome</keyword>
<keyword evidence="1" id="KW-1133">Transmembrane helix</keyword>
<accession>A0ABW6Y183</accession>
<keyword evidence="1" id="KW-0812">Transmembrane</keyword>
<organism evidence="2 3">
    <name type="scientific">Streptomyces flavochromogenes</name>
    <dbReference type="NCBI Taxonomy" id="68199"/>
    <lineage>
        <taxon>Bacteria</taxon>
        <taxon>Bacillati</taxon>
        <taxon>Actinomycetota</taxon>
        <taxon>Actinomycetes</taxon>
        <taxon>Kitasatosporales</taxon>
        <taxon>Streptomycetaceae</taxon>
        <taxon>Streptomyces</taxon>
    </lineage>
</organism>
<dbReference type="Proteomes" id="UP001602370">
    <property type="component" value="Unassembled WGS sequence"/>
</dbReference>
<sequence length="171" mass="17584">MGDLDVETNAGKGVLGPRTAVVFALVLTLLLAALSGLVMRPAAQHLRSLQDGRQADATLVAAGSGCFLGGCKVRFEAEGRTVVANLPVGSSHGKNVVGERLTVRYREDDPQVVASQDDVGGGGPAVGTAVFGAGAVLFLVMLVWSTVHLRRRRAEDGHTPVPGTGAMESGV</sequence>
<dbReference type="RefSeq" id="WP_051820657.1">
    <property type="nucleotide sequence ID" value="NZ_JBIBDZ010000014.1"/>
</dbReference>
<feature type="transmembrane region" description="Helical" evidence="1">
    <location>
        <begin position="20"/>
        <end position="39"/>
    </location>
</feature>
<protein>
    <submittedName>
        <fullName evidence="2">DUF3592 domain-containing protein</fullName>
    </submittedName>
</protein>
<evidence type="ECO:0000256" key="1">
    <source>
        <dbReference type="SAM" id="Phobius"/>
    </source>
</evidence>
<reference evidence="2 3" key="1">
    <citation type="submission" date="2024-10" db="EMBL/GenBank/DDBJ databases">
        <title>The Natural Products Discovery Center: Release of the First 8490 Sequenced Strains for Exploring Actinobacteria Biosynthetic Diversity.</title>
        <authorList>
            <person name="Kalkreuter E."/>
            <person name="Kautsar S.A."/>
            <person name="Yang D."/>
            <person name="Bader C.D."/>
            <person name="Teijaro C.N."/>
            <person name="Fluegel L."/>
            <person name="Davis C.M."/>
            <person name="Simpson J.R."/>
            <person name="Lauterbach L."/>
            <person name="Steele A.D."/>
            <person name="Gui C."/>
            <person name="Meng S."/>
            <person name="Li G."/>
            <person name="Viehrig K."/>
            <person name="Ye F."/>
            <person name="Su P."/>
            <person name="Kiefer A.F."/>
            <person name="Nichols A."/>
            <person name="Cepeda A.J."/>
            <person name="Yan W."/>
            <person name="Fan B."/>
            <person name="Jiang Y."/>
            <person name="Adhikari A."/>
            <person name="Zheng C.-J."/>
            <person name="Schuster L."/>
            <person name="Cowan T.M."/>
            <person name="Smanski M.J."/>
            <person name="Chevrette M.G."/>
            <person name="De Carvalho L.P.S."/>
            <person name="Shen B."/>
        </authorList>
    </citation>
    <scope>NUCLEOTIDE SEQUENCE [LARGE SCALE GENOMIC DNA]</scope>
    <source>
        <strain evidence="2 3">NPDC012605</strain>
    </source>
</reference>
<evidence type="ECO:0000313" key="2">
    <source>
        <dbReference type="EMBL" id="MFF5923534.1"/>
    </source>
</evidence>